<evidence type="ECO:0000313" key="3">
    <source>
        <dbReference type="Proteomes" id="UP000240621"/>
    </source>
</evidence>
<dbReference type="CDD" id="cd02440">
    <property type="entry name" value="AdoMet_MTases"/>
    <property type="match status" value="1"/>
</dbReference>
<evidence type="ECO:0000313" key="2">
    <source>
        <dbReference type="EMBL" id="PSK83633.1"/>
    </source>
</evidence>
<dbReference type="Pfam" id="PF08241">
    <property type="entry name" value="Methyltransf_11"/>
    <property type="match status" value="1"/>
</dbReference>
<dbReference type="PANTHER" id="PTHR43861:SF1">
    <property type="entry name" value="TRANS-ACONITATE 2-METHYLTRANSFERASE"/>
    <property type="match status" value="1"/>
</dbReference>
<proteinExistence type="predicted"/>
<dbReference type="InterPro" id="IPR029063">
    <property type="entry name" value="SAM-dependent_MTases_sf"/>
</dbReference>
<reference evidence="2 3" key="1">
    <citation type="submission" date="2018-03" db="EMBL/GenBank/DDBJ databases">
        <title>Genomic Encyclopedia of Archaeal and Bacterial Type Strains, Phase II (KMG-II): from individual species to whole genera.</title>
        <authorList>
            <person name="Goeker M."/>
        </authorList>
    </citation>
    <scope>NUCLEOTIDE SEQUENCE [LARGE SCALE GENOMIC DNA]</scope>
    <source>
        <strain evidence="2 3">DSM 27267</strain>
    </source>
</reference>
<comment type="caution">
    <text evidence="2">The sequence shown here is derived from an EMBL/GenBank/DDBJ whole genome shotgun (WGS) entry which is preliminary data.</text>
</comment>
<keyword evidence="2" id="KW-0830">Ubiquinone</keyword>
<organism evidence="2 3">
    <name type="scientific">Prolixibacter denitrificans</name>
    <dbReference type="NCBI Taxonomy" id="1541063"/>
    <lineage>
        <taxon>Bacteria</taxon>
        <taxon>Pseudomonadati</taxon>
        <taxon>Bacteroidota</taxon>
        <taxon>Bacteroidia</taxon>
        <taxon>Marinilabiliales</taxon>
        <taxon>Prolixibacteraceae</taxon>
        <taxon>Prolixibacter</taxon>
    </lineage>
</organism>
<dbReference type="Proteomes" id="UP000240621">
    <property type="component" value="Unassembled WGS sequence"/>
</dbReference>
<keyword evidence="2" id="KW-0489">Methyltransferase</keyword>
<accession>A0A2P8CF66</accession>
<dbReference type="GO" id="GO:0032259">
    <property type="term" value="P:methylation"/>
    <property type="evidence" value="ECO:0007669"/>
    <property type="project" value="UniProtKB-KW"/>
</dbReference>
<protein>
    <submittedName>
        <fullName evidence="2">Ubiquinone/menaquinone biosynthesis C-methylase UbiE</fullName>
    </submittedName>
</protein>
<dbReference type="RefSeq" id="WP_211297772.1">
    <property type="nucleotide sequence ID" value="NZ_BLAU01000001.1"/>
</dbReference>
<dbReference type="SUPFAM" id="SSF53335">
    <property type="entry name" value="S-adenosyl-L-methionine-dependent methyltransferases"/>
    <property type="match status" value="1"/>
</dbReference>
<dbReference type="GO" id="GO:0008757">
    <property type="term" value="F:S-adenosylmethionine-dependent methyltransferase activity"/>
    <property type="evidence" value="ECO:0007669"/>
    <property type="project" value="InterPro"/>
</dbReference>
<dbReference type="EMBL" id="PYGC01000003">
    <property type="protein sequence ID" value="PSK83633.1"/>
    <property type="molecule type" value="Genomic_DNA"/>
</dbReference>
<feature type="domain" description="Methyltransferase type 11" evidence="1">
    <location>
        <begin position="100"/>
        <end position="189"/>
    </location>
</feature>
<dbReference type="AlphaFoldDB" id="A0A2P8CF66"/>
<gene>
    <name evidence="2" type="ORF">CLV93_10348</name>
</gene>
<dbReference type="Gene3D" id="3.40.50.150">
    <property type="entry name" value="Vaccinia Virus protein VP39"/>
    <property type="match status" value="1"/>
</dbReference>
<keyword evidence="2" id="KW-0808">Transferase</keyword>
<evidence type="ECO:0000259" key="1">
    <source>
        <dbReference type="Pfam" id="PF08241"/>
    </source>
</evidence>
<name>A0A2P8CF66_9BACT</name>
<dbReference type="InterPro" id="IPR013216">
    <property type="entry name" value="Methyltransf_11"/>
</dbReference>
<dbReference type="PANTHER" id="PTHR43861">
    <property type="entry name" value="TRANS-ACONITATE 2-METHYLTRANSFERASE-RELATED"/>
    <property type="match status" value="1"/>
</dbReference>
<sequence>MTNNARFHWVKTSTPGKCRTTDGRKQVVNNRQVQKLSTQCVLICLGGGRDVACYVSTVTGYNNMAKDWNPELYNDKHAFVYQYGQGILSWLEPKANERILDVGCGSGQLTSQIKESAAWVVGMDNSPEMIADVRSKYPSIDFEVGNASDFEFNQRFDAIFSNAALHWVTDYEGAVKCMYRNLKPGGRLVAEFGGKGNVQNIVGTLRKVLAQHGYHEQAEKQLWYFPTIGEYATELEKAGFRVTRAEHFDRPTELADAETGIADWMAMFGKQFFDGVSDEDARAIKAEVQERIEPICFVDGKWNIDYKRIRVKAIKEKVETIDTK</sequence>